<evidence type="ECO:0000256" key="2">
    <source>
        <dbReference type="ARBA" id="ARBA00022475"/>
    </source>
</evidence>
<feature type="transmembrane region" description="Helical" evidence="6">
    <location>
        <begin position="146"/>
        <end position="168"/>
    </location>
</feature>
<keyword evidence="5 6" id="KW-0472">Membrane</keyword>
<feature type="transmembrane region" description="Helical" evidence="6">
    <location>
        <begin position="174"/>
        <end position="196"/>
    </location>
</feature>
<dbReference type="SUPFAM" id="SSF103473">
    <property type="entry name" value="MFS general substrate transporter"/>
    <property type="match status" value="1"/>
</dbReference>
<evidence type="ECO:0000256" key="5">
    <source>
        <dbReference type="ARBA" id="ARBA00023136"/>
    </source>
</evidence>
<feature type="transmembrane region" description="Helical" evidence="6">
    <location>
        <begin position="305"/>
        <end position="327"/>
    </location>
</feature>
<organism evidence="8 9">
    <name type="scientific">Streptomyces chitinivorans</name>
    <dbReference type="NCBI Taxonomy" id="1257027"/>
    <lineage>
        <taxon>Bacteria</taxon>
        <taxon>Bacillati</taxon>
        <taxon>Actinomycetota</taxon>
        <taxon>Actinomycetes</taxon>
        <taxon>Kitasatosporales</taxon>
        <taxon>Streptomycetaceae</taxon>
        <taxon>Streptomyces</taxon>
    </lineage>
</organism>
<feature type="transmembrane region" description="Helical" evidence="6">
    <location>
        <begin position="252"/>
        <end position="275"/>
    </location>
</feature>
<evidence type="ECO:0000313" key="9">
    <source>
        <dbReference type="Proteomes" id="UP001607069"/>
    </source>
</evidence>
<feature type="transmembrane region" description="Helical" evidence="6">
    <location>
        <begin position="339"/>
        <end position="363"/>
    </location>
</feature>
<dbReference type="PANTHER" id="PTHR43124:SF3">
    <property type="entry name" value="CHLORAMPHENICOL EFFLUX PUMP RV0191"/>
    <property type="match status" value="1"/>
</dbReference>
<feature type="transmembrane region" description="Helical" evidence="6">
    <location>
        <begin position="282"/>
        <end position="299"/>
    </location>
</feature>
<feature type="transmembrane region" description="Helical" evidence="6">
    <location>
        <begin position="117"/>
        <end position="139"/>
    </location>
</feature>
<dbReference type="CDD" id="cd17324">
    <property type="entry name" value="MFS_NepI_like"/>
    <property type="match status" value="1"/>
</dbReference>
<dbReference type="Proteomes" id="UP001607069">
    <property type="component" value="Unassembled WGS sequence"/>
</dbReference>
<feature type="transmembrane region" description="Helical" evidence="6">
    <location>
        <begin position="217"/>
        <end position="240"/>
    </location>
</feature>
<dbReference type="InterPro" id="IPR020846">
    <property type="entry name" value="MFS_dom"/>
</dbReference>
<dbReference type="InterPro" id="IPR036259">
    <property type="entry name" value="MFS_trans_sf"/>
</dbReference>
<dbReference type="PANTHER" id="PTHR43124">
    <property type="entry name" value="PURINE EFFLUX PUMP PBUE"/>
    <property type="match status" value="1"/>
</dbReference>
<keyword evidence="2" id="KW-1003">Cell membrane</keyword>
<comment type="caution">
    <text evidence="8">The sequence shown here is derived from an EMBL/GenBank/DDBJ whole genome shotgun (WGS) entry which is preliminary data.</text>
</comment>
<comment type="subcellular location">
    <subcellularLocation>
        <location evidence="1">Cell membrane</location>
        <topology evidence="1">Multi-pass membrane protein</topology>
    </subcellularLocation>
</comment>
<proteinExistence type="predicted"/>
<reference evidence="8 9" key="1">
    <citation type="submission" date="2024-10" db="EMBL/GenBank/DDBJ databases">
        <authorList>
            <person name="Cho J.-C."/>
        </authorList>
    </citation>
    <scope>NUCLEOTIDE SEQUENCE [LARGE SCALE GENOMIC DNA]</scope>
    <source>
        <strain evidence="8 9">KCTC29696</strain>
    </source>
</reference>
<dbReference type="Pfam" id="PF07690">
    <property type="entry name" value="MFS_1"/>
    <property type="match status" value="1"/>
</dbReference>
<keyword evidence="9" id="KW-1185">Reference proteome</keyword>
<keyword evidence="4 6" id="KW-1133">Transmembrane helix</keyword>
<dbReference type="EMBL" id="JBIHMK010000012">
    <property type="protein sequence ID" value="MFH0247632.1"/>
    <property type="molecule type" value="Genomic_DNA"/>
</dbReference>
<feature type="transmembrane region" description="Helical" evidence="6">
    <location>
        <begin position="369"/>
        <end position="389"/>
    </location>
</feature>
<dbReference type="InterPro" id="IPR011701">
    <property type="entry name" value="MFS"/>
</dbReference>
<feature type="transmembrane region" description="Helical" evidence="6">
    <location>
        <begin position="18"/>
        <end position="36"/>
    </location>
</feature>
<feature type="transmembrane region" description="Helical" evidence="6">
    <location>
        <begin position="56"/>
        <end position="76"/>
    </location>
</feature>
<evidence type="ECO:0000313" key="8">
    <source>
        <dbReference type="EMBL" id="MFH0247632.1"/>
    </source>
</evidence>
<feature type="domain" description="Major facilitator superfamily (MFS) profile" evidence="7">
    <location>
        <begin position="20"/>
        <end position="394"/>
    </location>
</feature>
<dbReference type="Gene3D" id="1.20.1250.20">
    <property type="entry name" value="MFS general substrate transporter like domains"/>
    <property type="match status" value="1"/>
</dbReference>
<name>A0ABW7HPG1_9ACTN</name>
<evidence type="ECO:0000256" key="3">
    <source>
        <dbReference type="ARBA" id="ARBA00022692"/>
    </source>
</evidence>
<evidence type="ECO:0000259" key="7">
    <source>
        <dbReference type="PROSITE" id="PS50850"/>
    </source>
</evidence>
<feature type="transmembrane region" description="Helical" evidence="6">
    <location>
        <begin position="88"/>
        <end position="111"/>
    </location>
</feature>
<dbReference type="RefSeq" id="WP_279948495.1">
    <property type="nucleotide sequence ID" value="NZ_BAABEN010000003.1"/>
</dbReference>
<evidence type="ECO:0000256" key="1">
    <source>
        <dbReference type="ARBA" id="ARBA00004651"/>
    </source>
</evidence>
<gene>
    <name evidence="8" type="ORF">ACG5V6_05345</name>
</gene>
<evidence type="ECO:0000256" key="4">
    <source>
        <dbReference type="ARBA" id="ARBA00022989"/>
    </source>
</evidence>
<accession>A0ABW7HPG1</accession>
<sequence length="410" mass="41278">MTVPQPAPAPTPPLRTPAAVAVVVALAVALFSLSTVETLPVGLLPVIAGDLDVSRSAVGLLVTGYGLVVAVASVPLTHLVRRVPRRALLIVLLSVFVAANLVSAATPGYWVLLAARIAVALTHAVFWSIVAATAAGLFMPEVRGKVVAGLFSGLSLAAVVGVPAGTWLGQQAGWRIPFTVMSAFGLLALVTVTALLPPMAPGGGHASVGAEPSVRRFAVLMVTTALVIWGVFSGYTYITAFLTDVAGFRQSAVVPVLLASGVAGIVGTYAAGALVDGRPRHTMALAVALLAAVMWGLYLSGGARPAAVCLVALLGFSMAAMTTALQSRILQVAPGSTEIASAVGSAVFNVGIAGGSFTGGLLLPTGAGVRGAVLVGGVLATGALVVLLCEPWAARREPVREDLPEKASAV</sequence>
<dbReference type="PROSITE" id="PS50850">
    <property type="entry name" value="MFS"/>
    <property type="match status" value="1"/>
</dbReference>
<keyword evidence="3 6" id="KW-0812">Transmembrane</keyword>
<protein>
    <submittedName>
        <fullName evidence="8">MFS transporter</fullName>
    </submittedName>
</protein>
<evidence type="ECO:0000256" key="6">
    <source>
        <dbReference type="SAM" id="Phobius"/>
    </source>
</evidence>
<dbReference type="InterPro" id="IPR050189">
    <property type="entry name" value="MFS_Efflux_Transporters"/>
</dbReference>